<feature type="region of interest" description="Disordered" evidence="1">
    <location>
        <begin position="40"/>
        <end position="65"/>
    </location>
</feature>
<gene>
    <name evidence="2" type="ORF">M9458_004492</name>
</gene>
<keyword evidence="3" id="KW-1185">Reference proteome</keyword>
<sequence length="65" mass="7060">LWLRSHVTPLTCSPTTWLKPCMYAPAHRKLTLACRAPSPCAAGTSSAKNISPPSLSPLEKHCWST</sequence>
<protein>
    <submittedName>
        <fullName evidence="2">Uncharacterized protein</fullName>
    </submittedName>
</protein>
<feature type="non-terminal residue" evidence="2">
    <location>
        <position position="65"/>
    </location>
</feature>
<dbReference type="Proteomes" id="UP001529510">
    <property type="component" value="Unassembled WGS sequence"/>
</dbReference>
<dbReference type="AlphaFoldDB" id="A0ABD0RVK0"/>
<name>A0ABD0RVK0_CIRMR</name>
<evidence type="ECO:0000313" key="2">
    <source>
        <dbReference type="EMBL" id="KAL0201305.1"/>
    </source>
</evidence>
<feature type="non-terminal residue" evidence="2">
    <location>
        <position position="1"/>
    </location>
</feature>
<proteinExistence type="predicted"/>
<feature type="compositionally biased region" description="Polar residues" evidence="1">
    <location>
        <begin position="43"/>
        <end position="53"/>
    </location>
</feature>
<comment type="caution">
    <text evidence="2">The sequence shown here is derived from an EMBL/GenBank/DDBJ whole genome shotgun (WGS) entry which is preliminary data.</text>
</comment>
<accession>A0ABD0RVK0</accession>
<dbReference type="EMBL" id="JAMKFB020000002">
    <property type="protein sequence ID" value="KAL0201305.1"/>
    <property type="molecule type" value="Genomic_DNA"/>
</dbReference>
<reference evidence="2 3" key="1">
    <citation type="submission" date="2024-05" db="EMBL/GenBank/DDBJ databases">
        <title>Genome sequencing and assembly of Indian major carp, Cirrhinus mrigala (Hamilton, 1822).</title>
        <authorList>
            <person name="Mohindra V."/>
            <person name="Chowdhury L.M."/>
            <person name="Lal K."/>
            <person name="Jena J.K."/>
        </authorList>
    </citation>
    <scope>NUCLEOTIDE SEQUENCE [LARGE SCALE GENOMIC DNA]</scope>
    <source>
        <strain evidence="2">CM1030</strain>
        <tissue evidence="2">Blood</tissue>
    </source>
</reference>
<evidence type="ECO:0000313" key="3">
    <source>
        <dbReference type="Proteomes" id="UP001529510"/>
    </source>
</evidence>
<organism evidence="2 3">
    <name type="scientific">Cirrhinus mrigala</name>
    <name type="common">Mrigala</name>
    <dbReference type="NCBI Taxonomy" id="683832"/>
    <lineage>
        <taxon>Eukaryota</taxon>
        <taxon>Metazoa</taxon>
        <taxon>Chordata</taxon>
        <taxon>Craniata</taxon>
        <taxon>Vertebrata</taxon>
        <taxon>Euteleostomi</taxon>
        <taxon>Actinopterygii</taxon>
        <taxon>Neopterygii</taxon>
        <taxon>Teleostei</taxon>
        <taxon>Ostariophysi</taxon>
        <taxon>Cypriniformes</taxon>
        <taxon>Cyprinidae</taxon>
        <taxon>Labeoninae</taxon>
        <taxon>Labeonini</taxon>
        <taxon>Cirrhinus</taxon>
    </lineage>
</organism>
<evidence type="ECO:0000256" key="1">
    <source>
        <dbReference type="SAM" id="MobiDB-lite"/>
    </source>
</evidence>